<proteinExistence type="predicted"/>
<reference evidence="1" key="1">
    <citation type="submission" date="2019-11" db="UniProtKB">
        <authorList>
            <consortium name="WormBaseParasite"/>
        </authorList>
    </citation>
    <scope>IDENTIFICATION</scope>
</reference>
<organism evidence="1">
    <name type="scientific">Mesocestoides corti</name>
    <name type="common">Flatworm</name>
    <dbReference type="NCBI Taxonomy" id="53468"/>
    <lineage>
        <taxon>Eukaryota</taxon>
        <taxon>Metazoa</taxon>
        <taxon>Spiralia</taxon>
        <taxon>Lophotrochozoa</taxon>
        <taxon>Platyhelminthes</taxon>
        <taxon>Cestoda</taxon>
        <taxon>Eucestoda</taxon>
        <taxon>Cyclophyllidea</taxon>
        <taxon>Mesocestoididae</taxon>
        <taxon>Mesocestoides</taxon>
    </lineage>
</organism>
<protein>
    <submittedName>
        <fullName evidence="1">MATH domain-containing protein</fullName>
    </submittedName>
</protein>
<dbReference type="WBParaSite" id="MCU_002076-RA">
    <property type="protein sequence ID" value="MCU_002076-RA"/>
    <property type="gene ID" value="MCU_002076"/>
</dbReference>
<sequence>MEEAENEPLMCCKPPPVDHTVEAAAVADEKLGTTLVLEESSAALSHCSTTTSCGRGWDFRLRGFKWAFNVDPGTEPISSRVVHLYYRAAERTNERTARRGPDQFVTRL</sequence>
<evidence type="ECO:0000313" key="1">
    <source>
        <dbReference type="WBParaSite" id="MCU_002076-RA"/>
    </source>
</evidence>
<accession>A0A5K3EP82</accession>
<name>A0A5K3EP82_MESCO</name>
<dbReference type="AlphaFoldDB" id="A0A5K3EP82"/>